<protein>
    <submittedName>
        <fullName evidence="9">Conserved hypothetical integral membrane protein</fullName>
    </submittedName>
</protein>
<keyword evidence="6 8" id="KW-0472">Membrane</keyword>
<feature type="transmembrane region" description="Helical" evidence="8">
    <location>
        <begin position="217"/>
        <end position="250"/>
    </location>
</feature>
<reference evidence="9 10" key="1">
    <citation type="submission" date="2016-10" db="EMBL/GenBank/DDBJ databases">
        <authorList>
            <person name="de Groot N.N."/>
        </authorList>
    </citation>
    <scope>NUCLEOTIDE SEQUENCE [LARGE SCALE GENOMIC DNA]</scope>
    <source>
        <strain evidence="9 10">JCM 11308</strain>
    </source>
</reference>
<feature type="transmembrane region" description="Helical" evidence="8">
    <location>
        <begin position="172"/>
        <end position="196"/>
    </location>
</feature>
<keyword evidence="4 8" id="KW-0812">Transmembrane</keyword>
<dbReference type="Pfam" id="PF03601">
    <property type="entry name" value="Cons_hypoth698"/>
    <property type="match status" value="1"/>
</dbReference>
<evidence type="ECO:0000256" key="7">
    <source>
        <dbReference type="SAM" id="MobiDB-lite"/>
    </source>
</evidence>
<evidence type="ECO:0000256" key="1">
    <source>
        <dbReference type="ARBA" id="ARBA00004651"/>
    </source>
</evidence>
<feature type="transmembrane region" description="Helical" evidence="8">
    <location>
        <begin position="303"/>
        <end position="324"/>
    </location>
</feature>
<dbReference type="PANTHER" id="PTHR30106:SF2">
    <property type="entry name" value="UPF0324 INNER MEMBRANE PROTEIN YEIH"/>
    <property type="match status" value="1"/>
</dbReference>
<feature type="transmembrane region" description="Helical" evidence="8">
    <location>
        <begin position="330"/>
        <end position="351"/>
    </location>
</feature>
<name>A0A1G7DPR6_9NOCA</name>
<comment type="similarity">
    <text evidence="2">Belongs to the UPF0324 family.</text>
</comment>
<evidence type="ECO:0000256" key="8">
    <source>
        <dbReference type="SAM" id="Phobius"/>
    </source>
</evidence>
<feature type="transmembrane region" description="Helical" evidence="8">
    <location>
        <begin position="270"/>
        <end position="291"/>
    </location>
</feature>
<dbReference type="STRING" id="168276.SAMN05444580_12035"/>
<comment type="subcellular location">
    <subcellularLocation>
        <location evidence="1">Cell membrane</location>
        <topology evidence="1">Multi-pass membrane protein</topology>
    </subcellularLocation>
</comment>
<gene>
    <name evidence="9" type="ORF">SAMN05444580_12035</name>
</gene>
<evidence type="ECO:0000256" key="4">
    <source>
        <dbReference type="ARBA" id="ARBA00022692"/>
    </source>
</evidence>
<dbReference type="EMBL" id="FNAB01000020">
    <property type="protein sequence ID" value="SDE53491.1"/>
    <property type="molecule type" value="Genomic_DNA"/>
</dbReference>
<dbReference type="InterPro" id="IPR018383">
    <property type="entry name" value="UPF0324_pro"/>
</dbReference>
<feature type="compositionally biased region" description="Polar residues" evidence="7">
    <location>
        <begin position="1"/>
        <end position="13"/>
    </location>
</feature>
<feature type="transmembrane region" description="Helical" evidence="8">
    <location>
        <begin position="58"/>
        <end position="76"/>
    </location>
</feature>
<dbReference type="RefSeq" id="WP_072846776.1">
    <property type="nucleotide sequence ID" value="NZ_FNAB01000020.1"/>
</dbReference>
<keyword evidence="5 8" id="KW-1133">Transmembrane helix</keyword>
<keyword evidence="10" id="KW-1185">Reference proteome</keyword>
<dbReference type="AlphaFoldDB" id="A0A1G7DPR6"/>
<evidence type="ECO:0000313" key="10">
    <source>
        <dbReference type="Proteomes" id="UP000199417"/>
    </source>
</evidence>
<evidence type="ECO:0000256" key="3">
    <source>
        <dbReference type="ARBA" id="ARBA00022475"/>
    </source>
</evidence>
<dbReference type="PANTHER" id="PTHR30106">
    <property type="entry name" value="INNER MEMBRANE PROTEIN YEIH-RELATED"/>
    <property type="match status" value="1"/>
</dbReference>
<evidence type="ECO:0000313" key="9">
    <source>
        <dbReference type="EMBL" id="SDE53491.1"/>
    </source>
</evidence>
<feature type="transmembrane region" description="Helical" evidence="8">
    <location>
        <begin position="109"/>
        <end position="131"/>
    </location>
</feature>
<keyword evidence="3" id="KW-1003">Cell membrane</keyword>
<dbReference type="Proteomes" id="UP000199417">
    <property type="component" value="Unassembled WGS sequence"/>
</dbReference>
<feature type="transmembrane region" description="Helical" evidence="8">
    <location>
        <begin position="143"/>
        <end position="160"/>
    </location>
</feature>
<accession>A0A1G7DPR6</accession>
<organism evidence="9 10">
    <name type="scientific">Rhodococcus tukisamuensis</name>
    <dbReference type="NCBI Taxonomy" id="168276"/>
    <lineage>
        <taxon>Bacteria</taxon>
        <taxon>Bacillati</taxon>
        <taxon>Actinomycetota</taxon>
        <taxon>Actinomycetes</taxon>
        <taxon>Mycobacteriales</taxon>
        <taxon>Nocardiaceae</taxon>
        <taxon>Rhodococcus</taxon>
    </lineage>
</organism>
<sequence>MPSNLSDSATEQRSAVPATSTPPAPAGKADLLPGLALCAVGALLAMGIGRLLPTVSPLLIAIVGGAVMANLVKLPARLRPGLTFSSKRLLRVGIALLGLQLMFSDILGLGWGVIAVVVAIVVLGIAGTMYAGKLLGLSWTQRVLIACGFSICGAAAVAAADGVVNAKEEELLTAVALVVIFGTLMIPTVPLLASLFGLSNLDAGMWAGGSIHEVAQVVAAGTAIGGGALAVATVVKLARVLMLAPVMAYLSLHTRRTSGASSADVKRPPLVPLFTVAFLGCVALRSTGLLPDAFLDVAKLVQTALLTAAMFALGSSVHVSVIRGVGPRPFVLAALSTVWVATIALVGVLIVG</sequence>
<evidence type="ECO:0000256" key="2">
    <source>
        <dbReference type="ARBA" id="ARBA00007977"/>
    </source>
</evidence>
<feature type="region of interest" description="Disordered" evidence="7">
    <location>
        <begin position="1"/>
        <end position="24"/>
    </location>
</feature>
<proteinExistence type="inferred from homology"/>
<dbReference type="GO" id="GO:0005886">
    <property type="term" value="C:plasma membrane"/>
    <property type="evidence" value="ECO:0007669"/>
    <property type="project" value="UniProtKB-SubCell"/>
</dbReference>
<evidence type="ECO:0000256" key="5">
    <source>
        <dbReference type="ARBA" id="ARBA00022989"/>
    </source>
</evidence>
<evidence type="ECO:0000256" key="6">
    <source>
        <dbReference type="ARBA" id="ARBA00023136"/>
    </source>
</evidence>